<feature type="compositionally biased region" description="Basic and acidic residues" evidence="7">
    <location>
        <begin position="283"/>
        <end position="295"/>
    </location>
</feature>
<dbReference type="SUPFAM" id="SSF111331">
    <property type="entry name" value="NAD kinase/diacylglycerol kinase-like"/>
    <property type="match status" value="1"/>
</dbReference>
<dbReference type="GO" id="GO:0016301">
    <property type="term" value="F:kinase activity"/>
    <property type="evidence" value="ECO:0007669"/>
    <property type="project" value="UniProtKB-KW"/>
</dbReference>
<comment type="subcellular location">
    <subcellularLocation>
        <location evidence="6">Cytoplasm</location>
    </subcellularLocation>
</comment>
<feature type="binding site" evidence="6">
    <location>
        <position position="156"/>
    </location>
    <ligand>
        <name>NAD(+)</name>
        <dbReference type="ChEBI" id="CHEBI:57540"/>
    </ligand>
</feature>
<dbReference type="Pfam" id="PF01513">
    <property type="entry name" value="NAD_kinase"/>
    <property type="match status" value="1"/>
</dbReference>
<feature type="active site" description="Proton acceptor" evidence="6">
    <location>
        <position position="54"/>
    </location>
</feature>
<evidence type="ECO:0000256" key="3">
    <source>
        <dbReference type="ARBA" id="ARBA00022857"/>
    </source>
</evidence>
<reference evidence="9" key="1">
    <citation type="journal article" date="2019" name="Int. J. Syst. Evol. Microbiol.">
        <title>The Global Catalogue of Microorganisms (GCM) 10K type strain sequencing project: providing services to taxonomists for standard genome sequencing and annotation.</title>
        <authorList>
            <consortium name="The Broad Institute Genomics Platform"/>
            <consortium name="The Broad Institute Genome Sequencing Center for Infectious Disease"/>
            <person name="Wu L."/>
            <person name="Ma J."/>
        </authorList>
    </citation>
    <scope>NUCLEOTIDE SEQUENCE [LARGE SCALE GENOMIC DNA]</scope>
    <source>
        <strain evidence="9">JCM 8201</strain>
    </source>
</reference>
<evidence type="ECO:0000313" key="9">
    <source>
        <dbReference type="Proteomes" id="UP001501842"/>
    </source>
</evidence>
<accession>A0ABP6HB50</accession>
<feature type="binding site" evidence="6">
    <location>
        <position position="154"/>
    </location>
    <ligand>
        <name>NAD(+)</name>
        <dbReference type="ChEBI" id="CHEBI:57540"/>
    </ligand>
</feature>
<dbReference type="Proteomes" id="UP001501842">
    <property type="component" value="Unassembled WGS sequence"/>
</dbReference>
<evidence type="ECO:0000256" key="5">
    <source>
        <dbReference type="ARBA" id="ARBA00047925"/>
    </source>
</evidence>
<comment type="catalytic activity">
    <reaction evidence="5 6">
        <text>NAD(+) + ATP = ADP + NADP(+) + H(+)</text>
        <dbReference type="Rhea" id="RHEA:18629"/>
        <dbReference type="ChEBI" id="CHEBI:15378"/>
        <dbReference type="ChEBI" id="CHEBI:30616"/>
        <dbReference type="ChEBI" id="CHEBI:57540"/>
        <dbReference type="ChEBI" id="CHEBI:58349"/>
        <dbReference type="ChEBI" id="CHEBI:456216"/>
        <dbReference type="EC" id="2.7.1.23"/>
    </reaction>
</comment>
<name>A0ABP6HB50_9ACTN</name>
<comment type="caution">
    <text evidence="6">Lacks conserved residue(s) required for the propagation of feature annotation.</text>
</comment>
<dbReference type="EMBL" id="BAAATZ010000047">
    <property type="protein sequence ID" value="GAA2738709.1"/>
    <property type="molecule type" value="Genomic_DNA"/>
</dbReference>
<feature type="binding site" evidence="6">
    <location>
        <position position="191"/>
    </location>
    <ligand>
        <name>NAD(+)</name>
        <dbReference type="ChEBI" id="CHEBI:57540"/>
    </ligand>
</feature>
<comment type="caution">
    <text evidence="8">The sequence shown here is derived from an EMBL/GenBank/DDBJ whole genome shotgun (WGS) entry which is preliminary data.</text>
</comment>
<dbReference type="Gene3D" id="2.60.200.30">
    <property type="entry name" value="Probable inorganic polyphosphate/atp-NAD kinase, domain 2"/>
    <property type="match status" value="1"/>
</dbReference>
<dbReference type="InterPro" id="IPR017437">
    <property type="entry name" value="ATP-NAD_kinase_PpnK-typ_C"/>
</dbReference>
<organism evidence="8 9">
    <name type="scientific">Actinocorallia aurantiaca</name>
    <dbReference type="NCBI Taxonomy" id="46204"/>
    <lineage>
        <taxon>Bacteria</taxon>
        <taxon>Bacillati</taxon>
        <taxon>Actinomycetota</taxon>
        <taxon>Actinomycetes</taxon>
        <taxon>Streptosporangiales</taxon>
        <taxon>Thermomonosporaceae</taxon>
        <taxon>Actinocorallia</taxon>
    </lineage>
</organism>
<keyword evidence="6" id="KW-0547">Nucleotide-binding</keyword>
<dbReference type="EC" id="2.7.1.23" evidence="6"/>
<comment type="cofactor">
    <cofactor evidence="6">
        <name>a divalent metal cation</name>
        <dbReference type="ChEBI" id="CHEBI:60240"/>
    </cofactor>
</comment>
<proteinExistence type="inferred from homology"/>
<feature type="region of interest" description="Disordered" evidence="7">
    <location>
        <begin position="282"/>
        <end position="312"/>
    </location>
</feature>
<evidence type="ECO:0000256" key="6">
    <source>
        <dbReference type="HAMAP-Rule" id="MF_00361"/>
    </source>
</evidence>
<dbReference type="PANTHER" id="PTHR20275:SF0">
    <property type="entry name" value="NAD KINASE"/>
    <property type="match status" value="1"/>
</dbReference>
<keyword evidence="6" id="KW-0963">Cytoplasm</keyword>
<evidence type="ECO:0000256" key="1">
    <source>
        <dbReference type="ARBA" id="ARBA00022679"/>
    </source>
</evidence>
<comment type="similarity">
    <text evidence="6">Belongs to the NAD kinase family.</text>
</comment>
<dbReference type="InterPro" id="IPR016064">
    <property type="entry name" value="NAD/diacylglycerol_kinase_sf"/>
</dbReference>
<keyword evidence="4 6" id="KW-0520">NAD</keyword>
<evidence type="ECO:0000313" key="8">
    <source>
        <dbReference type="EMBL" id="GAA2738709.1"/>
    </source>
</evidence>
<dbReference type="PANTHER" id="PTHR20275">
    <property type="entry name" value="NAD KINASE"/>
    <property type="match status" value="1"/>
</dbReference>
<evidence type="ECO:0000256" key="2">
    <source>
        <dbReference type="ARBA" id="ARBA00022777"/>
    </source>
</evidence>
<dbReference type="HAMAP" id="MF_00361">
    <property type="entry name" value="NAD_kinase"/>
    <property type="match status" value="1"/>
</dbReference>
<keyword evidence="6" id="KW-0067">ATP-binding</keyword>
<feature type="binding site" evidence="6">
    <location>
        <begin position="54"/>
        <end position="55"/>
    </location>
    <ligand>
        <name>NAD(+)</name>
        <dbReference type="ChEBI" id="CHEBI:57540"/>
    </ligand>
</feature>
<dbReference type="InterPro" id="IPR002504">
    <property type="entry name" value="NADK"/>
</dbReference>
<feature type="binding site" evidence="6">
    <location>
        <begin position="126"/>
        <end position="127"/>
    </location>
    <ligand>
        <name>NAD(+)</name>
        <dbReference type="ChEBI" id="CHEBI:57540"/>
    </ligand>
</feature>
<gene>
    <name evidence="6" type="primary">nadK</name>
    <name evidence="8" type="ORF">GCM10010439_73590</name>
</gene>
<protein>
    <recommendedName>
        <fullName evidence="6">NAD kinase</fullName>
        <ecNumber evidence="6">2.7.1.23</ecNumber>
    </recommendedName>
    <alternativeName>
        <fullName evidence="6">ATP-dependent NAD kinase</fullName>
    </alternativeName>
</protein>
<dbReference type="Gene3D" id="3.40.50.10330">
    <property type="entry name" value="Probable inorganic polyphosphate/atp-NAD kinase, domain 1"/>
    <property type="match status" value="1"/>
</dbReference>
<comment type="function">
    <text evidence="6">Involved in the regulation of the intracellular balance of NAD and NADP, and is a key enzyme in the biosynthesis of NADP. Catalyzes specifically the phosphorylation on 2'-hydroxyl of the adenosine moiety of NAD to yield NADP.</text>
</comment>
<sequence>MDRSVETIIEFVRGRAVRVLAREIDRDRVPGGVGLVSDRAFVAGVDVVVALGGDGTMLGAMRLMVDRPVPVLGVNYGNLGFLVEVTPDRLPLALARLTAGDFTIEQHGCLEVDAAGAEIGTRFGFNDVVLGRPDRIGAVSVDLVVNDLRYGYYRSDAVVVSTPTGSTAYNYAAGGPILSPSSDAVVITPVAPMSGISRPVVLGAQDRVRFTVAADSVSVVVDVDGAPVGELGHGDLLTAAMRLEAAQVVRFSTEEHASRNRIKLSLLDLPLRPDQLLELIPPELRRDAESFRDGEPDPAPGSGDMAEGDTRD</sequence>
<keyword evidence="2 6" id="KW-0418">Kinase</keyword>
<keyword evidence="3 6" id="KW-0521">NADP</keyword>
<evidence type="ECO:0000256" key="7">
    <source>
        <dbReference type="SAM" id="MobiDB-lite"/>
    </source>
</evidence>
<keyword evidence="9" id="KW-1185">Reference proteome</keyword>
<dbReference type="InterPro" id="IPR017438">
    <property type="entry name" value="ATP-NAD_kinase_N"/>
</dbReference>
<keyword evidence="1 6" id="KW-0808">Transferase</keyword>
<evidence type="ECO:0000256" key="4">
    <source>
        <dbReference type="ARBA" id="ARBA00023027"/>
    </source>
</evidence>
<dbReference type="Pfam" id="PF20143">
    <property type="entry name" value="NAD_kinase_C"/>
    <property type="match status" value="1"/>
</dbReference>